<evidence type="ECO:0000256" key="6">
    <source>
        <dbReference type="ARBA" id="ARBA00023136"/>
    </source>
</evidence>
<evidence type="ECO:0000256" key="7">
    <source>
        <dbReference type="ARBA" id="ARBA00023170"/>
    </source>
</evidence>
<feature type="signal peptide" evidence="12">
    <location>
        <begin position="1"/>
        <end position="20"/>
    </location>
</feature>
<dbReference type="CDD" id="cd15178">
    <property type="entry name" value="7tmA_CXCR1_2"/>
    <property type="match status" value="1"/>
</dbReference>
<organism evidence="14 15">
    <name type="scientific">Hucho hucho</name>
    <name type="common">huchen</name>
    <dbReference type="NCBI Taxonomy" id="62062"/>
    <lineage>
        <taxon>Eukaryota</taxon>
        <taxon>Metazoa</taxon>
        <taxon>Chordata</taxon>
        <taxon>Craniata</taxon>
        <taxon>Vertebrata</taxon>
        <taxon>Euteleostomi</taxon>
        <taxon>Actinopterygii</taxon>
        <taxon>Neopterygii</taxon>
        <taxon>Teleostei</taxon>
        <taxon>Protacanthopterygii</taxon>
        <taxon>Salmoniformes</taxon>
        <taxon>Salmonidae</taxon>
        <taxon>Salmoninae</taxon>
        <taxon>Hucho</taxon>
    </lineage>
</organism>
<feature type="transmembrane region" description="Helical" evidence="11">
    <location>
        <begin position="73"/>
        <end position="95"/>
    </location>
</feature>
<evidence type="ECO:0000313" key="14">
    <source>
        <dbReference type="Ensembl" id="ENSHHUP00000028157.1"/>
    </source>
</evidence>
<evidence type="ECO:0000256" key="8">
    <source>
        <dbReference type="ARBA" id="ARBA00023180"/>
    </source>
</evidence>
<dbReference type="InterPro" id="IPR000355">
    <property type="entry name" value="Chemokine_rcpt"/>
</dbReference>
<dbReference type="PANTHER" id="PTHR10489">
    <property type="entry name" value="CELL ADHESION MOLECULE"/>
    <property type="match status" value="1"/>
</dbReference>
<keyword evidence="5 10" id="KW-0297">G-protein coupled receptor</keyword>
<evidence type="ECO:0000256" key="11">
    <source>
        <dbReference type="SAM" id="Phobius"/>
    </source>
</evidence>
<dbReference type="GO" id="GO:0030593">
    <property type="term" value="P:neutrophil chemotaxis"/>
    <property type="evidence" value="ECO:0007669"/>
    <property type="project" value="TreeGrafter"/>
</dbReference>
<evidence type="ECO:0000256" key="5">
    <source>
        <dbReference type="ARBA" id="ARBA00023040"/>
    </source>
</evidence>
<keyword evidence="3 10" id="KW-0812">Transmembrane</keyword>
<evidence type="ECO:0000256" key="3">
    <source>
        <dbReference type="ARBA" id="ARBA00022692"/>
    </source>
</evidence>
<dbReference type="Pfam" id="PF00001">
    <property type="entry name" value="7tm_1"/>
    <property type="match status" value="1"/>
</dbReference>
<dbReference type="GO" id="GO:0009897">
    <property type="term" value="C:external side of plasma membrane"/>
    <property type="evidence" value="ECO:0007669"/>
    <property type="project" value="TreeGrafter"/>
</dbReference>
<dbReference type="PROSITE" id="PS51257">
    <property type="entry name" value="PROKAR_LIPOPROTEIN"/>
    <property type="match status" value="1"/>
</dbReference>
<feature type="transmembrane region" description="Helical" evidence="11">
    <location>
        <begin position="149"/>
        <end position="170"/>
    </location>
</feature>
<feature type="transmembrane region" description="Helical" evidence="11">
    <location>
        <begin position="275"/>
        <end position="293"/>
    </location>
</feature>
<dbReference type="GO" id="GO:0016493">
    <property type="term" value="F:C-C chemokine receptor activity"/>
    <property type="evidence" value="ECO:0007669"/>
    <property type="project" value="TreeGrafter"/>
</dbReference>
<dbReference type="InterPro" id="IPR050119">
    <property type="entry name" value="CCR1-9-like"/>
</dbReference>
<sequence>MPRQTLFCLLIVFSAAFLSCQEDRYSQPMEMPEMDIDLSNFLEFLNFTYPPIDELMGVPCSVSIFGLSSVGLMITYIVVFILSVLGNSVVIYVVCCMARGRTTTDVYLMHLAMADLLFSSTLPFWAVYVYSHWIFGTFLCKFLSGLQDAAFYCGVFLLACISVDRYLAIVKATRALAQRRHLVGLVCGAMWLGAGLLSLPVALQREAIQPEDLEGQIICFENLTAASSDQWRVGVRVIRHVLGFFLPLSVMVVCYSCTTATLFHGVRNGGQKHKAMRVILAVVLAFVACWLPRNISVLVDTLMRSGSLGEETCDFQNKVSVALYVTEVMAFTHCAVNPVLYAFIGQKFRNQLLVVLQKHGLISKRLMVAYRRGSANSMASQRSRNTSVTL</sequence>
<proteinExistence type="inferred from homology"/>
<dbReference type="PROSITE" id="PS50262">
    <property type="entry name" value="G_PROTEIN_RECEP_F1_2"/>
    <property type="match status" value="1"/>
</dbReference>
<evidence type="ECO:0000259" key="13">
    <source>
        <dbReference type="PROSITE" id="PS50262"/>
    </source>
</evidence>
<dbReference type="InterPro" id="IPR000276">
    <property type="entry name" value="GPCR_Rhodpsn"/>
</dbReference>
<keyword evidence="4 11" id="KW-1133">Transmembrane helix</keyword>
<feature type="transmembrane region" description="Helical" evidence="11">
    <location>
        <begin position="321"/>
        <end position="344"/>
    </location>
</feature>
<evidence type="ECO:0000256" key="2">
    <source>
        <dbReference type="ARBA" id="ARBA00022475"/>
    </source>
</evidence>
<protein>
    <submittedName>
        <fullName evidence="14">Chemokine (C-X-C motif) receptor 2</fullName>
    </submittedName>
</protein>
<dbReference type="Gene3D" id="1.20.1070.10">
    <property type="entry name" value="Rhodopsin 7-helix transmembrane proteins"/>
    <property type="match status" value="1"/>
</dbReference>
<dbReference type="GO" id="GO:0006955">
    <property type="term" value="P:immune response"/>
    <property type="evidence" value="ECO:0007669"/>
    <property type="project" value="TreeGrafter"/>
</dbReference>
<evidence type="ECO:0000256" key="4">
    <source>
        <dbReference type="ARBA" id="ARBA00022989"/>
    </source>
</evidence>
<keyword evidence="15" id="KW-1185">Reference proteome</keyword>
<feature type="transmembrane region" description="Helical" evidence="11">
    <location>
        <begin position="107"/>
        <end position="129"/>
    </location>
</feature>
<keyword evidence="8" id="KW-0325">Glycoprotein</keyword>
<dbReference type="PRINTS" id="PR00237">
    <property type="entry name" value="GPCRRHODOPSN"/>
</dbReference>
<dbReference type="Ensembl" id="ENSHHUT00000029285.1">
    <property type="protein sequence ID" value="ENSHHUP00000028157.1"/>
    <property type="gene ID" value="ENSHHUG00000017900.1"/>
</dbReference>
<keyword evidence="2" id="KW-1003">Cell membrane</keyword>
<dbReference type="PROSITE" id="PS00237">
    <property type="entry name" value="G_PROTEIN_RECEP_F1_1"/>
    <property type="match status" value="1"/>
</dbReference>
<dbReference type="SUPFAM" id="SSF81321">
    <property type="entry name" value="Family A G protein-coupled receptor-like"/>
    <property type="match status" value="1"/>
</dbReference>
<feature type="chain" id="PRO_5021249502" evidence="12">
    <location>
        <begin position="21"/>
        <end position="390"/>
    </location>
</feature>
<keyword evidence="6 11" id="KW-0472">Membrane</keyword>
<dbReference type="AlphaFoldDB" id="A0A4W5LQH7"/>
<dbReference type="GO" id="GO:0019957">
    <property type="term" value="F:C-C chemokine binding"/>
    <property type="evidence" value="ECO:0007669"/>
    <property type="project" value="TreeGrafter"/>
</dbReference>
<reference evidence="14" key="3">
    <citation type="submission" date="2025-09" db="UniProtKB">
        <authorList>
            <consortium name="Ensembl"/>
        </authorList>
    </citation>
    <scope>IDENTIFICATION</scope>
</reference>
<keyword evidence="12" id="KW-0732">Signal</keyword>
<reference evidence="14" key="2">
    <citation type="submission" date="2025-08" db="UniProtKB">
        <authorList>
            <consortium name="Ensembl"/>
        </authorList>
    </citation>
    <scope>IDENTIFICATION</scope>
</reference>
<name>A0A4W5LQH7_9TELE</name>
<dbReference type="GO" id="GO:0019722">
    <property type="term" value="P:calcium-mediated signaling"/>
    <property type="evidence" value="ECO:0007669"/>
    <property type="project" value="TreeGrafter"/>
</dbReference>
<comment type="similarity">
    <text evidence="10">Belongs to the G-protein coupled receptor 1 family.</text>
</comment>
<evidence type="ECO:0000256" key="9">
    <source>
        <dbReference type="ARBA" id="ARBA00023224"/>
    </source>
</evidence>
<keyword evidence="7 10" id="KW-0675">Receptor</keyword>
<keyword evidence="9 10" id="KW-0807">Transducer</keyword>
<dbReference type="Proteomes" id="UP000314982">
    <property type="component" value="Unassembled WGS sequence"/>
</dbReference>
<feature type="domain" description="G-protein coupled receptors family 1 profile" evidence="13">
    <location>
        <begin position="86"/>
        <end position="341"/>
    </location>
</feature>
<reference evidence="15" key="1">
    <citation type="submission" date="2018-06" db="EMBL/GenBank/DDBJ databases">
        <title>Genome assembly of Danube salmon.</title>
        <authorList>
            <person name="Macqueen D.J."/>
            <person name="Gundappa M.K."/>
        </authorList>
    </citation>
    <scope>NUCLEOTIDE SEQUENCE [LARGE SCALE GENOMIC DNA]</scope>
</reference>
<evidence type="ECO:0000256" key="10">
    <source>
        <dbReference type="RuleBase" id="RU000688"/>
    </source>
</evidence>
<dbReference type="PRINTS" id="PR00657">
    <property type="entry name" value="CCCHEMOKINER"/>
</dbReference>
<evidence type="ECO:0000256" key="1">
    <source>
        <dbReference type="ARBA" id="ARBA00004651"/>
    </source>
</evidence>
<dbReference type="STRING" id="62062.ENSHHUP00000028157"/>
<dbReference type="InterPro" id="IPR017452">
    <property type="entry name" value="GPCR_Rhodpsn_7TM"/>
</dbReference>
<evidence type="ECO:0000313" key="15">
    <source>
        <dbReference type="Proteomes" id="UP000314982"/>
    </source>
</evidence>
<dbReference type="PANTHER" id="PTHR10489:SF689">
    <property type="entry name" value="C-X-C CHEMOKINE RECEPTOR TYPE 2"/>
    <property type="match status" value="1"/>
</dbReference>
<feature type="transmembrane region" description="Helical" evidence="11">
    <location>
        <begin position="182"/>
        <end position="203"/>
    </location>
</feature>
<dbReference type="GeneTree" id="ENSGT01050000244848"/>
<accession>A0A4W5LQH7</accession>
<feature type="transmembrane region" description="Helical" evidence="11">
    <location>
        <begin position="241"/>
        <end position="263"/>
    </location>
</feature>
<dbReference type="GO" id="GO:0007204">
    <property type="term" value="P:positive regulation of cytosolic calcium ion concentration"/>
    <property type="evidence" value="ECO:0007669"/>
    <property type="project" value="TreeGrafter"/>
</dbReference>
<evidence type="ECO:0000256" key="12">
    <source>
        <dbReference type="SAM" id="SignalP"/>
    </source>
</evidence>
<comment type="subcellular location">
    <subcellularLocation>
        <location evidence="1">Cell membrane</location>
        <topology evidence="1">Multi-pass membrane protein</topology>
    </subcellularLocation>
</comment>